<keyword evidence="16 20" id="KW-0472">Membrane</keyword>
<dbReference type="Gene3D" id="3.40.50.720">
    <property type="entry name" value="NAD(P)-binding Rossmann-like Domain"/>
    <property type="match status" value="1"/>
</dbReference>
<evidence type="ECO:0000256" key="13">
    <source>
        <dbReference type="ARBA" id="ARBA00022990"/>
    </source>
</evidence>
<dbReference type="GO" id="GO:0009706">
    <property type="term" value="C:chloroplast inner membrane"/>
    <property type="evidence" value="ECO:0007669"/>
    <property type="project" value="UniProtKB-SubCell"/>
</dbReference>
<feature type="transmembrane region" description="Helical" evidence="20">
    <location>
        <begin position="729"/>
        <end position="750"/>
    </location>
</feature>
<feature type="compositionally biased region" description="Basic and acidic residues" evidence="19">
    <location>
        <begin position="117"/>
        <end position="131"/>
    </location>
</feature>
<dbReference type="PANTHER" id="PTHR46157">
    <property type="entry name" value="K(+) EFFLUX ANTIPORTER 3, CHLOROPLASTIC"/>
    <property type="match status" value="1"/>
</dbReference>
<feature type="transmembrane region" description="Helical" evidence="20">
    <location>
        <begin position="977"/>
        <end position="996"/>
    </location>
</feature>
<keyword evidence="6" id="KW-0934">Plastid</keyword>
<evidence type="ECO:0000256" key="20">
    <source>
        <dbReference type="SAM" id="Phobius"/>
    </source>
</evidence>
<dbReference type="GO" id="GO:0015386">
    <property type="term" value="F:potassium:proton antiporter activity"/>
    <property type="evidence" value="ECO:0007669"/>
    <property type="project" value="UniProtKB-ARBA"/>
</dbReference>
<dbReference type="GO" id="GO:1900069">
    <property type="term" value="P:regulation of cellular hyperosmotic salinity response"/>
    <property type="evidence" value="ECO:0007669"/>
    <property type="project" value="UniProtKB-ARBA"/>
</dbReference>
<dbReference type="GO" id="GO:0009738">
    <property type="term" value="P:abscisic acid-activated signaling pathway"/>
    <property type="evidence" value="ECO:0007669"/>
    <property type="project" value="UniProtKB-KW"/>
</dbReference>
<keyword evidence="2" id="KW-0813">Transport</keyword>
<dbReference type="PANTHER" id="PTHR46157:SF2">
    <property type="entry name" value="K(+) EFFLUX ANTIPORTER 1, CHLOROPLASTIC-RELATED"/>
    <property type="match status" value="1"/>
</dbReference>
<keyword evidence="13" id="KW-0007">Acetylation</keyword>
<evidence type="ECO:0000256" key="2">
    <source>
        <dbReference type="ARBA" id="ARBA00022448"/>
    </source>
</evidence>
<feature type="transmembrane region" description="Helical" evidence="20">
    <location>
        <begin position="645"/>
        <end position="665"/>
    </location>
</feature>
<keyword evidence="11" id="KW-0630">Potassium</keyword>
<feature type="region of interest" description="Disordered" evidence="19">
    <location>
        <begin position="246"/>
        <end position="272"/>
    </location>
</feature>
<sequence>MNLGCSFKQSNLFHGIECRRCKTLDFVHSRSRFRGFGHKYLGALRPISGIHLSKNARRIGGVRGCSKKDFDDHLCGSRLRTPMLGGLGSKLEMSTSVLRCQSSDDAVYLDGNGRNVELGKDSKEESLKEEDNPMTELNDSRAGKDEKEAEEEPPADELRESLQKARRDLEVARLNSEMFEEKAQKISETAIALKDEAENARNDVDRALKMIEEVVNQELNTKEAVQKATMALSLAEARLQVALESVKTSRSGSLPSEGLAGSDSDNQDREEVTNLLKQEEESLLASEEEIKECKLALEKCEAELTRLHHKKVELLTEVDRLREVAEQAQMNALKAEDDVANIMLLAEQAVALELEAAQRVHDAEIALQRAEKHISSSQADVADSTDYQSVPSLSEDGPVEEEIYGQGTLHAHGFEGEKDLTAEGPSLASQHDGHPNVKSQSLDDATVSDGWSDKEIGNLGKEADKDADFDVERVKDILQTKKGEAQKDMASESSPSSTPKASVKKSSRFFSASFFSFDDDSEEFAPSSVFRELMDSAKKQLPKLIVGLLLFGAGVTYYLNRAEKGFQLLQQPDIVTTSIEEVSSDPEPLIQNMQKIPKRLKKLIERLPHQEISAEEASLFDVLWLLLASVIFVPAFQKIPGGSPVLGYLAAGILIGPHGLSIIRHVHGTKAVAEFGVVFLLFNIGLELSVERLSSMKKYVFGLGSAQVLSTAAAVGLVAHFLSGQPGPAAIVIGNGLALSSTAVVLQVLQERGESTSRHGRATFSVLLFQDLAVVVLLILIPLISPNSSKGGVGFQAIAEALGSAAVKAIVAISAIIAGGRLLLRPIYKQIAENQNAEIFSANTLLVILGTSLLTARAGLSMALGAFLAGLLLAETEFSLQVESDIAPYRGLLLGLFFMTVGMSIDPKLLISNFPVVMGTLGLLIVGKTMLLALVGRIFGLSLISAIRTGLLLAPGGEFAFVAFGEAVNQGIMSPQLSSLLFLVVGISMALTPWLAAGGQLIASRFELHDVRSLLPAESETDDLQDHIIICGFGRVGQIIAQLLSERLIPFVALDVRSDRVAMGRALDLPVYFGDAGSREVLHKVGAERACAAAITLDSPGANYRTVWALSKYFPNVKTFVRAHDVDHGLNLEKAGATAVVPETLEPSLQLAAAVLAQAKLPTSEIAATINEFRSRHLSELTELCEATGSSLGYGYSRVMSKPKSQPSDASSDDNQVSEGTLAV</sequence>
<evidence type="ECO:0000256" key="1">
    <source>
        <dbReference type="ARBA" id="ARBA00004478"/>
    </source>
</evidence>
<evidence type="ECO:0000256" key="3">
    <source>
        <dbReference type="ARBA" id="ARBA00022449"/>
    </source>
</evidence>
<keyword evidence="14" id="KW-0175">Coiled coil</keyword>
<keyword evidence="3" id="KW-0050">Antiport</keyword>
<comment type="catalytic activity">
    <reaction evidence="17">
        <text>K(+)(in) + H(+)(out) = K(+)(out) + H(+)(in)</text>
        <dbReference type="Rhea" id="RHEA:29467"/>
        <dbReference type="ChEBI" id="CHEBI:15378"/>
        <dbReference type="ChEBI" id="CHEBI:29103"/>
    </reaction>
</comment>
<keyword evidence="12 20" id="KW-1133">Transmembrane helix</keyword>
<evidence type="ECO:0000256" key="10">
    <source>
        <dbReference type="ARBA" id="ARBA00022946"/>
    </source>
</evidence>
<proteinExistence type="inferred from homology"/>
<feature type="transmembrane region" description="Helical" evidence="20">
    <location>
        <begin position="762"/>
        <end position="785"/>
    </location>
</feature>
<evidence type="ECO:0000259" key="21">
    <source>
        <dbReference type="PROSITE" id="PS51201"/>
    </source>
</evidence>
<dbReference type="InterPro" id="IPR036291">
    <property type="entry name" value="NAD(P)-bd_dom_sf"/>
</dbReference>
<evidence type="ECO:0000256" key="16">
    <source>
        <dbReference type="ARBA" id="ARBA00023136"/>
    </source>
</evidence>
<feature type="region of interest" description="Disordered" evidence="19">
    <location>
        <begin position="480"/>
        <end position="502"/>
    </location>
</feature>
<comment type="subcellular location">
    <subcellularLocation>
        <location evidence="1">Plastid</location>
        <location evidence="1">Chloroplast inner membrane</location>
        <topology evidence="1">Multi-pass membrane protein</topology>
    </subcellularLocation>
</comment>
<feature type="compositionally biased region" description="Basic and acidic residues" evidence="19">
    <location>
        <begin position="138"/>
        <end position="147"/>
    </location>
</feature>
<keyword evidence="4" id="KW-0150">Chloroplast</keyword>
<evidence type="ECO:0000256" key="14">
    <source>
        <dbReference type="ARBA" id="ARBA00023054"/>
    </source>
</evidence>
<organism evidence="22">
    <name type="scientific">Opuntia streptacantha</name>
    <name type="common">Prickly pear cactus</name>
    <name type="synonym">Opuntia cardona</name>
    <dbReference type="NCBI Taxonomy" id="393608"/>
    <lineage>
        <taxon>Eukaryota</taxon>
        <taxon>Viridiplantae</taxon>
        <taxon>Streptophyta</taxon>
        <taxon>Embryophyta</taxon>
        <taxon>Tracheophyta</taxon>
        <taxon>Spermatophyta</taxon>
        <taxon>Magnoliopsida</taxon>
        <taxon>eudicotyledons</taxon>
        <taxon>Gunneridae</taxon>
        <taxon>Pentapetalae</taxon>
        <taxon>Caryophyllales</taxon>
        <taxon>Cactineae</taxon>
        <taxon>Cactaceae</taxon>
        <taxon>Opuntioideae</taxon>
        <taxon>Opuntia</taxon>
    </lineage>
</organism>
<feature type="region of interest" description="Disordered" evidence="19">
    <location>
        <begin position="111"/>
        <end position="160"/>
    </location>
</feature>
<dbReference type="FunFam" id="1.20.1530.20:FF:000007">
    <property type="entry name" value="K(+) efflux antiporter 2 chloroplastic"/>
    <property type="match status" value="1"/>
</dbReference>
<feature type="transmembrane region" description="Helical" evidence="20">
    <location>
        <begin position="805"/>
        <end position="824"/>
    </location>
</feature>
<dbReference type="GO" id="GO:2001057">
    <property type="term" value="P:reactive nitrogen species metabolic process"/>
    <property type="evidence" value="ECO:0007669"/>
    <property type="project" value="UniProtKB-ARBA"/>
</dbReference>
<dbReference type="InterPro" id="IPR038770">
    <property type="entry name" value="Na+/solute_symporter_sf"/>
</dbReference>
<dbReference type="GO" id="GO:0019722">
    <property type="term" value="P:calcium-mediated signaling"/>
    <property type="evidence" value="ECO:0007669"/>
    <property type="project" value="UniProtKB-ARBA"/>
</dbReference>
<feature type="transmembrane region" description="Helical" evidence="20">
    <location>
        <begin position="886"/>
        <end position="905"/>
    </location>
</feature>
<dbReference type="InterPro" id="IPR004771">
    <property type="entry name" value="K/H_exchanger"/>
</dbReference>
<reference evidence="22" key="2">
    <citation type="submission" date="2020-07" db="EMBL/GenBank/DDBJ databases">
        <authorList>
            <person name="Vera ALvarez R."/>
            <person name="Arias-Moreno D.M."/>
            <person name="Jimenez-Jacinto V."/>
            <person name="Jimenez-Bremont J.F."/>
            <person name="Swaminathan K."/>
            <person name="Moose S.P."/>
            <person name="Guerrero-Gonzalez M.L."/>
            <person name="Marino-Ramirez L."/>
            <person name="Landsman D."/>
            <person name="Rodriguez-Kessler M."/>
            <person name="Delgado-Sanchez P."/>
        </authorList>
    </citation>
    <scope>NUCLEOTIDE SEQUENCE</scope>
    <source>
        <tissue evidence="22">Cladode</tissue>
    </source>
</reference>
<feature type="transmembrane region" description="Helical" evidence="20">
    <location>
        <begin position="945"/>
        <end position="965"/>
    </location>
</feature>
<dbReference type="Pfam" id="PF02254">
    <property type="entry name" value="TrkA_N"/>
    <property type="match status" value="1"/>
</dbReference>
<dbReference type="SUPFAM" id="SSF51735">
    <property type="entry name" value="NAD(P)-binding Rossmann-fold domains"/>
    <property type="match status" value="1"/>
</dbReference>
<accession>A0A7C8YI00</accession>
<feature type="compositionally biased region" description="Low complexity" evidence="19">
    <location>
        <begin position="491"/>
        <end position="501"/>
    </location>
</feature>
<feature type="region of interest" description="Disordered" evidence="19">
    <location>
        <begin position="419"/>
        <end position="459"/>
    </location>
</feature>
<name>A0A7C8YI00_OPUST</name>
<evidence type="ECO:0000256" key="4">
    <source>
        <dbReference type="ARBA" id="ARBA00022528"/>
    </source>
</evidence>
<evidence type="ECO:0000256" key="11">
    <source>
        <dbReference type="ARBA" id="ARBA00022958"/>
    </source>
</evidence>
<evidence type="ECO:0000256" key="7">
    <source>
        <dbReference type="ARBA" id="ARBA00022682"/>
    </source>
</evidence>
<dbReference type="AlphaFoldDB" id="A0A7C8YI00"/>
<dbReference type="GO" id="GO:0080022">
    <property type="term" value="P:primary root development"/>
    <property type="evidence" value="ECO:0007669"/>
    <property type="project" value="UniProtKB-ARBA"/>
</dbReference>
<dbReference type="GO" id="GO:0009646">
    <property type="term" value="P:response to absence of light"/>
    <property type="evidence" value="ECO:0007669"/>
    <property type="project" value="UniProtKB-ARBA"/>
</dbReference>
<keyword evidence="10" id="KW-0809">Transit peptide</keyword>
<evidence type="ECO:0000256" key="18">
    <source>
        <dbReference type="ARBA" id="ARBA00061484"/>
    </source>
</evidence>
<reference evidence="22" key="1">
    <citation type="journal article" date="2013" name="J. Plant Res.">
        <title>Effect of fungi and light on seed germination of three Opuntia species from semiarid lands of central Mexico.</title>
        <authorList>
            <person name="Delgado-Sanchez P."/>
            <person name="Jimenez-Bremont J.F."/>
            <person name="Guerrero-Gonzalez Mde L."/>
            <person name="Flores J."/>
        </authorList>
    </citation>
    <scope>NUCLEOTIDE SEQUENCE</scope>
    <source>
        <tissue evidence="22">Cladode</tissue>
    </source>
</reference>
<dbReference type="Gene3D" id="1.20.1530.20">
    <property type="match status" value="1"/>
</dbReference>
<keyword evidence="15" id="KW-0406">Ion transport</keyword>
<evidence type="ECO:0000256" key="19">
    <source>
        <dbReference type="SAM" id="MobiDB-lite"/>
    </source>
</evidence>
<feature type="region of interest" description="Disordered" evidence="19">
    <location>
        <begin position="373"/>
        <end position="398"/>
    </location>
</feature>
<feature type="compositionally biased region" description="Basic and acidic residues" evidence="19">
    <location>
        <begin position="480"/>
        <end position="490"/>
    </location>
</feature>
<feature type="transmembrane region" description="Helical" evidence="20">
    <location>
        <begin position="845"/>
        <end position="874"/>
    </location>
</feature>
<feature type="domain" description="RCK N-terminal" evidence="21">
    <location>
        <begin position="1025"/>
        <end position="1142"/>
    </location>
</feature>
<dbReference type="NCBIfam" id="TIGR00932">
    <property type="entry name" value="2a37"/>
    <property type="match status" value="1"/>
</dbReference>
<dbReference type="FunFam" id="3.40.50.720:FF:000134">
    <property type="entry name" value="K(+) efflux antiporter 2 chloroplastic"/>
    <property type="match status" value="1"/>
</dbReference>
<keyword evidence="5" id="KW-0633">Potassium transport</keyword>
<dbReference type="GO" id="GO:0042794">
    <property type="term" value="P:plastid rRNA transcription"/>
    <property type="evidence" value="ECO:0007669"/>
    <property type="project" value="UniProtKB-ARBA"/>
</dbReference>
<feature type="transmembrane region" description="Helical" evidence="20">
    <location>
        <begin position="917"/>
        <end position="939"/>
    </location>
</feature>
<dbReference type="InterPro" id="IPR003148">
    <property type="entry name" value="RCK_N"/>
</dbReference>
<dbReference type="GO" id="GO:0140899">
    <property type="term" value="P:plastid gene expression"/>
    <property type="evidence" value="ECO:0007669"/>
    <property type="project" value="UniProtKB-ARBA"/>
</dbReference>
<feature type="transmembrane region" description="Helical" evidence="20">
    <location>
        <begin position="700"/>
        <end position="723"/>
    </location>
</feature>
<evidence type="ECO:0000256" key="15">
    <source>
        <dbReference type="ARBA" id="ARBA00023065"/>
    </source>
</evidence>
<evidence type="ECO:0000256" key="17">
    <source>
        <dbReference type="ARBA" id="ARBA00047912"/>
    </source>
</evidence>
<protein>
    <recommendedName>
        <fullName evidence="21">RCK N-terminal domain-containing protein</fullName>
    </recommendedName>
</protein>
<evidence type="ECO:0000256" key="8">
    <source>
        <dbReference type="ARBA" id="ARBA00022692"/>
    </source>
</evidence>
<feature type="region of interest" description="Disordered" evidence="19">
    <location>
        <begin position="1198"/>
        <end position="1224"/>
    </location>
</feature>
<keyword evidence="7" id="KW-0938">Abscisic acid signaling pathway</keyword>
<feature type="compositionally biased region" description="Polar residues" evidence="19">
    <location>
        <begin position="375"/>
        <end position="392"/>
    </location>
</feature>
<evidence type="ECO:0000256" key="12">
    <source>
        <dbReference type="ARBA" id="ARBA00022989"/>
    </source>
</evidence>
<dbReference type="Pfam" id="PF00999">
    <property type="entry name" value="Na_H_Exchanger"/>
    <property type="match status" value="1"/>
</dbReference>
<evidence type="ECO:0000313" key="22">
    <source>
        <dbReference type="EMBL" id="MBA4618493.1"/>
    </source>
</evidence>
<dbReference type="GO" id="GO:0009744">
    <property type="term" value="P:response to sucrose"/>
    <property type="evidence" value="ECO:0007669"/>
    <property type="project" value="UniProtKB-ARBA"/>
</dbReference>
<keyword evidence="9" id="KW-1001">Plastid inner membrane</keyword>
<dbReference type="PROSITE" id="PS51201">
    <property type="entry name" value="RCK_N"/>
    <property type="match status" value="1"/>
</dbReference>
<dbReference type="GO" id="GO:1900140">
    <property type="term" value="P:regulation of seedling development"/>
    <property type="evidence" value="ECO:0007669"/>
    <property type="project" value="UniProtKB-ARBA"/>
</dbReference>
<feature type="compositionally biased region" description="Polar residues" evidence="19">
    <location>
        <begin position="1203"/>
        <end position="1224"/>
    </location>
</feature>
<dbReference type="InterPro" id="IPR006153">
    <property type="entry name" value="Cation/H_exchanger_TM"/>
</dbReference>
<evidence type="ECO:0000256" key="5">
    <source>
        <dbReference type="ARBA" id="ARBA00022538"/>
    </source>
</evidence>
<comment type="similarity">
    <text evidence="18">Belongs to the monovalent cation:proton antiporter 2 (CPA2) transporter (TC 2.A.37) family. KEA (TC 2.A.37.1) subfamily.</text>
</comment>
<dbReference type="EMBL" id="GISG01021009">
    <property type="protein sequence ID" value="MBA4618493.1"/>
    <property type="molecule type" value="Transcribed_RNA"/>
</dbReference>
<dbReference type="GO" id="GO:0006885">
    <property type="term" value="P:regulation of pH"/>
    <property type="evidence" value="ECO:0007669"/>
    <property type="project" value="UniProtKB-ARBA"/>
</dbReference>
<dbReference type="GO" id="GO:2000070">
    <property type="term" value="P:regulation of response to water deprivation"/>
    <property type="evidence" value="ECO:0007669"/>
    <property type="project" value="UniProtKB-ARBA"/>
</dbReference>
<evidence type="ECO:0000256" key="6">
    <source>
        <dbReference type="ARBA" id="ARBA00022640"/>
    </source>
</evidence>
<evidence type="ECO:0000256" key="9">
    <source>
        <dbReference type="ARBA" id="ARBA00022780"/>
    </source>
</evidence>
<dbReference type="GO" id="GO:0010109">
    <property type="term" value="P:regulation of photosynthesis"/>
    <property type="evidence" value="ECO:0007669"/>
    <property type="project" value="UniProtKB-ARBA"/>
</dbReference>
<dbReference type="GO" id="GO:2000377">
    <property type="term" value="P:regulation of reactive oxygen species metabolic process"/>
    <property type="evidence" value="ECO:0007669"/>
    <property type="project" value="UniProtKB-ARBA"/>
</dbReference>
<keyword evidence="8 20" id="KW-0812">Transmembrane</keyword>